<dbReference type="SMART" id="SM00409">
    <property type="entry name" value="IG"/>
    <property type="match status" value="1"/>
</dbReference>
<dbReference type="SMART" id="SM00406">
    <property type="entry name" value="IGv"/>
    <property type="match status" value="1"/>
</dbReference>
<dbReference type="InterPro" id="IPR003599">
    <property type="entry name" value="Ig_sub"/>
</dbReference>
<dbReference type="AlphaFoldDB" id="A0AAV7DL95"/>
<sequence>MLWAPTYILLVLHISYGNLQPVLDQKSSMEVASGRQAEIPCTLSTGKNFDIYRVIWLQRNNNNVIRTVYHFRTGSTQGRGPGIPNRFSVTDDVPNRRWYLVISGVQPEDEADYYCTVYFDDTVR</sequence>
<evidence type="ECO:0000259" key="2">
    <source>
        <dbReference type="PROSITE" id="PS50835"/>
    </source>
</evidence>
<evidence type="ECO:0000313" key="3">
    <source>
        <dbReference type="EMBL" id="KAG8597232.1"/>
    </source>
</evidence>
<protein>
    <recommendedName>
        <fullName evidence="2">Ig-like domain-containing protein</fullName>
    </recommendedName>
</protein>
<name>A0AAV7DL95_ENGPU</name>
<feature type="domain" description="Ig-like" evidence="2">
    <location>
        <begin position="5"/>
        <end position="124"/>
    </location>
</feature>
<evidence type="ECO:0000256" key="1">
    <source>
        <dbReference type="SAM" id="SignalP"/>
    </source>
</evidence>
<organism evidence="3 4">
    <name type="scientific">Engystomops pustulosus</name>
    <name type="common">Tungara frog</name>
    <name type="synonym">Physalaemus pustulosus</name>
    <dbReference type="NCBI Taxonomy" id="76066"/>
    <lineage>
        <taxon>Eukaryota</taxon>
        <taxon>Metazoa</taxon>
        <taxon>Chordata</taxon>
        <taxon>Craniata</taxon>
        <taxon>Vertebrata</taxon>
        <taxon>Euteleostomi</taxon>
        <taxon>Amphibia</taxon>
        <taxon>Batrachia</taxon>
        <taxon>Anura</taxon>
        <taxon>Neobatrachia</taxon>
        <taxon>Hyloidea</taxon>
        <taxon>Leptodactylidae</taxon>
        <taxon>Leiuperinae</taxon>
        <taxon>Engystomops</taxon>
    </lineage>
</organism>
<evidence type="ECO:0000313" key="4">
    <source>
        <dbReference type="Proteomes" id="UP000824782"/>
    </source>
</evidence>
<comment type="caution">
    <text evidence="3">The sequence shown here is derived from an EMBL/GenBank/DDBJ whole genome shotgun (WGS) entry which is preliminary data.</text>
</comment>
<dbReference type="PANTHER" id="PTHR23267">
    <property type="entry name" value="IMMUNOGLOBULIN LIGHT CHAIN"/>
    <property type="match status" value="1"/>
</dbReference>
<dbReference type="EMBL" id="WNYA01000001">
    <property type="protein sequence ID" value="KAG8597232.1"/>
    <property type="molecule type" value="Genomic_DNA"/>
</dbReference>
<accession>A0AAV7DL95</accession>
<dbReference type="InterPro" id="IPR013106">
    <property type="entry name" value="Ig_V-set"/>
</dbReference>
<proteinExistence type="predicted"/>
<feature type="chain" id="PRO_5043764835" description="Ig-like domain-containing protein" evidence="1">
    <location>
        <begin position="20"/>
        <end position="124"/>
    </location>
</feature>
<dbReference type="SUPFAM" id="SSF48726">
    <property type="entry name" value="Immunoglobulin"/>
    <property type="match status" value="1"/>
</dbReference>
<dbReference type="Proteomes" id="UP000824782">
    <property type="component" value="Unassembled WGS sequence"/>
</dbReference>
<dbReference type="InterPro" id="IPR013783">
    <property type="entry name" value="Ig-like_fold"/>
</dbReference>
<dbReference type="InterPro" id="IPR007110">
    <property type="entry name" value="Ig-like_dom"/>
</dbReference>
<keyword evidence="1" id="KW-0732">Signal</keyword>
<dbReference type="PROSITE" id="PS50835">
    <property type="entry name" value="IG_LIKE"/>
    <property type="match status" value="1"/>
</dbReference>
<keyword evidence="4" id="KW-1185">Reference proteome</keyword>
<gene>
    <name evidence="3" type="ORF">GDO81_002211</name>
</gene>
<feature type="signal peptide" evidence="1">
    <location>
        <begin position="1"/>
        <end position="19"/>
    </location>
</feature>
<dbReference type="Pfam" id="PF07686">
    <property type="entry name" value="V-set"/>
    <property type="match status" value="1"/>
</dbReference>
<dbReference type="InterPro" id="IPR050150">
    <property type="entry name" value="IgV_Light_Chain"/>
</dbReference>
<dbReference type="InterPro" id="IPR036179">
    <property type="entry name" value="Ig-like_dom_sf"/>
</dbReference>
<reference evidence="3" key="1">
    <citation type="thesis" date="2020" institute="ProQuest LLC" country="789 East Eisenhower Parkway, Ann Arbor, MI, USA">
        <title>Comparative Genomics and Chromosome Evolution.</title>
        <authorList>
            <person name="Mudd A.B."/>
        </authorList>
    </citation>
    <scope>NUCLEOTIDE SEQUENCE</scope>
    <source>
        <strain evidence="3">237g6f4</strain>
        <tissue evidence="3">Blood</tissue>
    </source>
</reference>
<dbReference type="Gene3D" id="2.60.40.10">
    <property type="entry name" value="Immunoglobulins"/>
    <property type="match status" value="1"/>
</dbReference>